<dbReference type="EMBL" id="BAAAPB010000001">
    <property type="protein sequence ID" value="GAA1956356.1"/>
    <property type="molecule type" value="Genomic_DNA"/>
</dbReference>
<dbReference type="Gene3D" id="3.20.20.60">
    <property type="entry name" value="Phosphoenolpyruvate-binding domains"/>
    <property type="match status" value="1"/>
</dbReference>
<dbReference type="InterPro" id="IPR054255">
    <property type="entry name" value="DUF6986"/>
</dbReference>
<dbReference type="InterPro" id="IPR015813">
    <property type="entry name" value="Pyrv/PenolPyrv_kinase-like_dom"/>
</dbReference>
<evidence type="ECO:0000256" key="3">
    <source>
        <dbReference type="ARBA" id="ARBA00022842"/>
    </source>
</evidence>
<keyword evidence="4" id="KW-0456">Lyase</keyword>
<comment type="caution">
    <text evidence="4">The sequence shown here is derived from an EMBL/GenBank/DDBJ whole genome shotgun (WGS) entry which is preliminary data.</text>
</comment>
<name>A0ABP5C260_9ACTN</name>
<evidence type="ECO:0000256" key="1">
    <source>
        <dbReference type="ARBA" id="ARBA00001946"/>
    </source>
</evidence>
<proteinExistence type="predicted"/>
<keyword evidence="3" id="KW-0460">Magnesium</keyword>
<sequence>MTRRADVDGVAERLTAQLDARLAAADAALAAGYPGARPGRQPVHTVYVPADRYEEDLVGRYGAAARQSIEEHAEAFAAVVGDADIVDRVRAKLASEPVEDLRIDFEDGYVGKGDADEDADVLRAATALAASRLSGRAAPFGGIRIKCLEPATRRRAIRTLTAFVATLVDHGAGLDGWVVTLPKVTSVDQVEAMLHACGVLEGELGLAEGTLRFEIQVETPQSILGPDGTALVARMVHAAGHRLTGLHYGTYDYSAFCGIAAEQQSLEHPVADHAKLVMQAAAAGTGVRLSDGSTNVLPVGDAADIEAAWSNHHRLVRRSLERGFYQGWDLHPAQLPTRYAATYAFYREGLPRALTRLADYTRHTTGGIADEPATARALAAYLLRGVDCGAVDETEIVSATSLGAESLQALAHYNRPTTA</sequence>
<comment type="cofactor">
    <cofactor evidence="1">
        <name>Mg(2+)</name>
        <dbReference type="ChEBI" id="CHEBI:18420"/>
    </cofactor>
</comment>
<dbReference type="PANTHER" id="PTHR32308:SF10">
    <property type="entry name" value="CITRATE LYASE SUBUNIT BETA"/>
    <property type="match status" value="1"/>
</dbReference>
<evidence type="ECO:0000313" key="4">
    <source>
        <dbReference type="EMBL" id="GAA1956356.1"/>
    </source>
</evidence>
<gene>
    <name evidence="4" type="ORF">GCM10009798_14630</name>
</gene>
<keyword evidence="2" id="KW-0479">Metal-binding</keyword>
<reference evidence="5" key="1">
    <citation type="journal article" date="2019" name="Int. J. Syst. Evol. Microbiol.">
        <title>The Global Catalogue of Microorganisms (GCM) 10K type strain sequencing project: providing services to taxonomists for standard genome sequencing and annotation.</title>
        <authorList>
            <consortium name="The Broad Institute Genomics Platform"/>
            <consortium name="The Broad Institute Genome Sequencing Center for Infectious Disease"/>
            <person name="Wu L."/>
            <person name="Ma J."/>
        </authorList>
    </citation>
    <scope>NUCLEOTIDE SEQUENCE [LARGE SCALE GENOMIC DNA]</scope>
    <source>
        <strain evidence="5">JCM 15309</strain>
    </source>
</reference>
<dbReference type="RefSeq" id="WP_344043926.1">
    <property type="nucleotide sequence ID" value="NZ_BAAAPB010000001.1"/>
</dbReference>
<dbReference type="SUPFAM" id="SSF51621">
    <property type="entry name" value="Phosphoenolpyruvate/pyruvate domain"/>
    <property type="match status" value="1"/>
</dbReference>
<dbReference type="PANTHER" id="PTHR32308">
    <property type="entry name" value="LYASE BETA SUBUNIT, PUTATIVE (AFU_ORTHOLOGUE AFUA_4G13030)-RELATED"/>
    <property type="match status" value="1"/>
</dbReference>
<organism evidence="4 5">
    <name type="scientific">Nocardioides panacihumi</name>
    <dbReference type="NCBI Taxonomy" id="400774"/>
    <lineage>
        <taxon>Bacteria</taxon>
        <taxon>Bacillati</taxon>
        <taxon>Actinomycetota</taxon>
        <taxon>Actinomycetes</taxon>
        <taxon>Propionibacteriales</taxon>
        <taxon>Nocardioidaceae</taxon>
        <taxon>Nocardioides</taxon>
    </lineage>
</organism>
<keyword evidence="5" id="KW-1185">Reference proteome</keyword>
<evidence type="ECO:0000313" key="5">
    <source>
        <dbReference type="Proteomes" id="UP001500571"/>
    </source>
</evidence>
<dbReference type="Pfam" id="PF22484">
    <property type="entry name" value="DUF6986"/>
    <property type="match status" value="1"/>
</dbReference>
<dbReference type="InterPro" id="IPR040442">
    <property type="entry name" value="Pyrv_kinase-like_dom_sf"/>
</dbReference>
<evidence type="ECO:0000256" key="2">
    <source>
        <dbReference type="ARBA" id="ARBA00022723"/>
    </source>
</evidence>
<dbReference type="GO" id="GO:0016829">
    <property type="term" value="F:lyase activity"/>
    <property type="evidence" value="ECO:0007669"/>
    <property type="project" value="UniProtKB-KW"/>
</dbReference>
<protein>
    <submittedName>
        <fullName evidence="4">Aldolase/citrate lyase family protein</fullName>
    </submittedName>
</protein>
<accession>A0ABP5C260</accession>
<dbReference type="Proteomes" id="UP001500571">
    <property type="component" value="Unassembled WGS sequence"/>
</dbReference>